<protein>
    <recommendedName>
        <fullName evidence="4">Spaetzle domain-containing protein</fullName>
    </recommendedName>
</protein>
<dbReference type="AlphaFoldDB" id="A0A1B6CA51"/>
<dbReference type="GO" id="GO:0008083">
    <property type="term" value="F:growth factor activity"/>
    <property type="evidence" value="ECO:0007669"/>
    <property type="project" value="TreeGrafter"/>
</dbReference>
<keyword evidence="3" id="KW-0325">Glycoprotein</keyword>
<dbReference type="Pfam" id="PF16077">
    <property type="entry name" value="Spaetzle"/>
    <property type="match status" value="1"/>
</dbReference>
<dbReference type="InterPro" id="IPR029034">
    <property type="entry name" value="Cystine-knot_cytokine"/>
</dbReference>
<dbReference type="InterPro" id="IPR052444">
    <property type="entry name" value="Spz/Toll_ligand-like"/>
</dbReference>
<organism evidence="5">
    <name type="scientific">Clastoptera arizonana</name>
    <name type="common">Arizona spittle bug</name>
    <dbReference type="NCBI Taxonomy" id="38151"/>
    <lineage>
        <taxon>Eukaryota</taxon>
        <taxon>Metazoa</taxon>
        <taxon>Ecdysozoa</taxon>
        <taxon>Arthropoda</taxon>
        <taxon>Hexapoda</taxon>
        <taxon>Insecta</taxon>
        <taxon>Pterygota</taxon>
        <taxon>Neoptera</taxon>
        <taxon>Paraneoptera</taxon>
        <taxon>Hemiptera</taxon>
        <taxon>Auchenorrhyncha</taxon>
        <taxon>Cercopoidea</taxon>
        <taxon>Clastopteridae</taxon>
        <taxon>Clastoptera</taxon>
    </lineage>
</organism>
<evidence type="ECO:0000313" key="5">
    <source>
        <dbReference type="EMBL" id="JAS10356.1"/>
    </source>
</evidence>
<dbReference type="Gene3D" id="2.10.90.10">
    <property type="entry name" value="Cystine-knot cytokines"/>
    <property type="match status" value="1"/>
</dbReference>
<evidence type="ECO:0000256" key="2">
    <source>
        <dbReference type="ARBA" id="ARBA00023157"/>
    </source>
</evidence>
<dbReference type="GO" id="GO:0005615">
    <property type="term" value="C:extracellular space"/>
    <property type="evidence" value="ECO:0007669"/>
    <property type="project" value="UniProtKB-ARBA"/>
</dbReference>
<gene>
    <name evidence="5" type="ORF">g.4095</name>
</gene>
<keyword evidence="2" id="KW-1015">Disulfide bond</keyword>
<reference evidence="5" key="1">
    <citation type="submission" date="2015-12" db="EMBL/GenBank/DDBJ databases">
        <title>De novo transcriptome assembly of four potential Pierce s Disease insect vectors from Arizona vineyards.</title>
        <authorList>
            <person name="Tassone E.E."/>
        </authorList>
    </citation>
    <scope>NUCLEOTIDE SEQUENCE</scope>
</reference>
<proteinExistence type="predicted"/>
<feature type="domain" description="Spaetzle" evidence="4">
    <location>
        <begin position="149"/>
        <end position="240"/>
    </location>
</feature>
<feature type="non-terminal residue" evidence="5">
    <location>
        <position position="1"/>
    </location>
</feature>
<dbReference type="EMBL" id="GEDC01026942">
    <property type="protein sequence ID" value="JAS10356.1"/>
    <property type="molecule type" value="Transcribed_RNA"/>
</dbReference>
<dbReference type="SUPFAM" id="SSF57501">
    <property type="entry name" value="Cystine-knot cytokines"/>
    <property type="match status" value="1"/>
</dbReference>
<evidence type="ECO:0000256" key="3">
    <source>
        <dbReference type="ARBA" id="ARBA00023180"/>
    </source>
</evidence>
<keyword evidence="1" id="KW-0732">Signal</keyword>
<dbReference type="PANTHER" id="PTHR23199:SF12">
    <property type="entry name" value="NEUROTROPHIN 1-RELATED"/>
    <property type="match status" value="1"/>
</dbReference>
<name>A0A1B6CA51_9HEMI</name>
<accession>A0A1B6CA51</accession>
<dbReference type="GO" id="GO:0045087">
    <property type="term" value="P:innate immune response"/>
    <property type="evidence" value="ECO:0007669"/>
    <property type="project" value="TreeGrafter"/>
</dbReference>
<evidence type="ECO:0000259" key="4">
    <source>
        <dbReference type="Pfam" id="PF16077"/>
    </source>
</evidence>
<dbReference type="InterPro" id="IPR032104">
    <property type="entry name" value="Spaetzle"/>
</dbReference>
<dbReference type="PANTHER" id="PTHR23199">
    <property type="entry name" value="NEUROTROPHIN 1-RELATED"/>
    <property type="match status" value="1"/>
</dbReference>
<sequence length="255" mass="28713">LGVLFTMVKVKSCFFVILFIILSIVNRSSQASISDEEFEEDEIKALSEPLEARSYKESVIADYVFPDEDERSLIASHNINFSPTTESNPPSCANGSFYCTKVKGYPHEYVAKLLEQNGDLIKHFFKPDSDVDTQLQDKFLQVGEPRGAICYSRRETHVFSVINTTSGEWKYVLNSATLRMEYVVEKCLSESEACSSKFDVHEGYTTKCVQHYVPKDILTLNKDGSIAKDLFNMPACCLCGIKATDGQRQSNAIYD</sequence>
<evidence type="ECO:0000256" key="1">
    <source>
        <dbReference type="ARBA" id="ARBA00022729"/>
    </source>
</evidence>
<dbReference type="GO" id="GO:0021556">
    <property type="term" value="P:central nervous system formation"/>
    <property type="evidence" value="ECO:0007669"/>
    <property type="project" value="TreeGrafter"/>
</dbReference>
<dbReference type="GO" id="GO:0005121">
    <property type="term" value="F:Toll binding"/>
    <property type="evidence" value="ECO:0007669"/>
    <property type="project" value="TreeGrafter"/>
</dbReference>